<keyword evidence="3" id="KW-0862">Zinc</keyword>
<dbReference type="GO" id="GO:0006508">
    <property type="term" value="P:proteolysis"/>
    <property type="evidence" value="ECO:0007669"/>
    <property type="project" value="UniProtKB-KW"/>
</dbReference>
<dbReference type="PANTHER" id="PTHR12283">
    <property type="entry name" value="GLUTAMINYL-PEPTIDE CYCLOTRANSFERASE"/>
    <property type="match status" value="1"/>
</dbReference>
<evidence type="ECO:0000256" key="4">
    <source>
        <dbReference type="SAM" id="Phobius"/>
    </source>
</evidence>
<feature type="signal peptide" evidence="3">
    <location>
        <begin position="1"/>
        <end position="25"/>
    </location>
</feature>
<dbReference type="Proteomes" id="UP000319257">
    <property type="component" value="Unassembled WGS sequence"/>
</dbReference>
<keyword evidence="4" id="KW-0472">Membrane</keyword>
<dbReference type="GO" id="GO:0008270">
    <property type="term" value="F:zinc ion binding"/>
    <property type="evidence" value="ECO:0007669"/>
    <property type="project" value="TreeGrafter"/>
</dbReference>
<organism evidence="7 8">
    <name type="scientific">Thyridium curvatum</name>
    <dbReference type="NCBI Taxonomy" id="1093900"/>
    <lineage>
        <taxon>Eukaryota</taxon>
        <taxon>Fungi</taxon>
        <taxon>Dikarya</taxon>
        <taxon>Ascomycota</taxon>
        <taxon>Pezizomycotina</taxon>
        <taxon>Sordariomycetes</taxon>
        <taxon>Sordariomycetidae</taxon>
        <taxon>Thyridiales</taxon>
        <taxon>Thyridiaceae</taxon>
        <taxon>Thyridium</taxon>
    </lineage>
</organism>
<gene>
    <name evidence="7" type="ORF">E0L32_003286</name>
</gene>
<keyword evidence="3" id="KW-0378">Hydrolase</keyword>
<dbReference type="PANTHER" id="PTHR12283:SF6">
    <property type="entry name" value="GLUTAMINYL-PEPTIDE CYCLOTRANSFERASE-RELATED"/>
    <property type="match status" value="1"/>
</dbReference>
<keyword evidence="4" id="KW-1133">Transmembrane helix</keyword>
<dbReference type="GO" id="GO:0016603">
    <property type="term" value="F:glutaminyl-peptide cyclotransferase activity"/>
    <property type="evidence" value="ECO:0007669"/>
    <property type="project" value="InterPro"/>
</dbReference>
<dbReference type="EC" id="3.4.-.-" evidence="3"/>
<keyword evidence="3" id="KW-0645">Protease</keyword>
<evidence type="ECO:0000256" key="1">
    <source>
        <dbReference type="ARBA" id="ARBA00022679"/>
    </source>
</evidence>
<dbReference type="Pfam" id="PF04389">
    <property type="entry name" value="Peptidase_M28"/>
    <property type="match status" value="1"/>
</dbReference>
<keyword evidence="3" id="KW-0479">Metal-binding</keyword>
<keyword evidence="4" id="KW-0812">Transmembrane</keyword>
<reference evidence="7 8" key="1">
    <citation type="submission" date="2019-06" db="EMBL/GenBank/DDBJ databases">
        <title>Draft genome sequence of the filamentous fungus Phialemoniopsis curvata isolated from diesel fuel.</title>
        <authorList>
            <person name="Varaljay V.A."/>
            <person name="Lyon W.J."/>
            <person name="Crouch A.L."/>
            <person name="Drake C.E."/>
            <person name="Hollomon J.M."/>
            <person name="Nadeau L.J."/>
            <person name="Nunn H.S."/>
            <person name="Stevenson B.S."/>
            <person name="Bojanowski C.L."/>
            <person name="Crookes-Goodson W.J."/>
        </authorList>
    </citation>
    <scope>NUCLEOTIDE SEQUENCE [LARGE SCALE GENOMIC DNA]</scope>
    <source>
        <strain evidence="7 8">D216</strain>
    </source>
</reference>
<name>A0A507BKD2_9PEZI</name>
<comment type="caution">
    <text evidence="7">The sequence shown here is derived from an EMBL/GenBank/DDBJ whole genome shotgun (WGS) entry which is preliminary data.</text>
</comment>
<evidence type="ECO:0000313" key="8">
    <source>
        <dbReference type="Proteomes" id="UP000319257"/>
    </source>
</evidence>
<sequence length="732" mass="79825">MKSLLSPTLRRVLLVFQLAVLPVLSYTELSEGTLRNVPAAGDDFNIDHGKLLAPILIPRVPGTPGSDKAQQHFVDFFAQSLPKWKIEWHNSTAKTPATGDRDVPFRNLIFQRDPPWAAPGDVARLTLVAHYDSLYRPEGFIGAIDSAAPCAMLLHVARSIDEALTKKWETMEAEGNTGDGLDEEKGVQILLLDGEEAWVSWTHTDSLYGARALAETWEATPHAALSSFKTPLSSISLFVLLDLLGSEAPHVPSYFQTTHWAYQHMATIEKRLRDLNLLESKPPSPFLPDHDKKSSQFGRGFVEDDHVPFMARGVDILHIIPTPFPPVWHKMDDDGAHLDIPTLQDWSKIVTAFTAEWLDLDGLLPPNSQRHKRDNKTEFARAKDERHVTAPSSFWRPSKVFFGKLSSFVSSSCKPIPDSEQPTMRFSQPIVSTLLLIAAGAVQAASSWNFDDATLAVTSKKGADGAKQSLSSKAPLSKVVSVGAQDTVKVSLTTKEDGKGKRPHQAFLVLKEEESGLEAPFPLTVKDNGKAIVSIVSKANAKGMGGKALDTDGLSMQAQKDIPVQLLLSQKAVRASIILASFGSAEGLESPLFSLEFNLDPNAPAPKYEKPLRYGKLPELAHTFRADPRNPPKIISLAFALAVLATVPALLIGWLVLGANLNHLQKAMGAAPASHAAFFGSIIAMEGVFFMYYTSWTLFQTLPVITVVGVVALLSGSKALGEVQSRRLAGER</sequence>
<feature type="transmembrane region" description="Helical" evidence="4">
    <location>
        <begin position="634"/>
        <end position="657"/>
    </location>
</feature>
<evidence type="ECO:0000256" key="2">
    <source>
        <dbReference type="ARBA" id="ARBA00023315"/>
    </source>
</evidence>
<evidence type="ECO:0000313" key="7">
    <source>
        <dbReference type="EMBL" id="TPX17168.1"/>
    </source>
</evidence>
<accession>A0A507BKD2</accession>
<evidence type="ECO:0000259" key="6">
    <source>
        <dbReference type="Pfam" id="PF25147"/>
    </source>
</evidence>
<dbReference type="InterPro" id="IPR037457">
    <property type="entry name" value="M28_QC"/>
</dbReference>
<keyword evidence="8" id="KW-1185">Reference proteome</keyword>
<comment type="similarity">
    <text evidence="3">Belongs to the peptidase M28 family.</text>
</comment>
<proteinExistence type="inferred from homology"/>
<dbReference type="InterPro" id="IPR056790">
    <property type="entry name" value="Ribophorin_II_C"/>
</dbReference>
<dbReference type="SUPFAM" id="SSF53187">
    <property type="entry name" value="Zn-dependent exopeptidases"/>
    <property type="match status" value="1"/>
</dbReference>
<dbReference type="GO" id="GO:0008233">
    <property type="term" value="F:peptidase activity"/>
    <property type="evidence" value="ECO:0007669"/>
    <property type="project" value="UniProtKB-KW"/>
</dbReference>
<keyword evidence="2" id="KW-0012">Acyltransferase</keyword>
<dbReference type="InterPro" id="IPR040234">
    <property type="entry name" value="QC/QCL"/>
</dbReference>
<dbReference type="RefSeq" id="XP_030998879.1">
    <property type="nucleotide sequence ID" value="XM_031137569.1"/>
</dbReference>
<protein>
    <recommendedName>
        <fullName evidence="3">Peptide hydrolase</fullName>
        <ecNumber evidence="3">3.4.-.-</ecNumber>
    </recommendedName>
</protein>
<dbReference type="GeneID" id="41970733"/>
<feature type="transmembrane region" description="Helical" evidence="4">
    <location>
        <begin position="698"/>
        <end position="717"/>
    </location>
</feature>
<keyword evidence="1" id="KW-0808">Transferase</keyword>
<dbReference type="FunFam" id="3.40.630.10:FF:000074">
    <property type="entry name" value="Peptide hydrolase"/>
    <property type="match status" value="1"/>
</dbReference>
<dbReference type="AlphaFoldDB" id="A0A507BKD2"/>
<keyword evidence="3" id="KW-0732">Signal</keyword>
<dbReference type="OrthoDB" id="3907302at2759"/>
<dbReference type="EMBL" id="SKBQ01000014">
    <property type="protein sequence ID" value="TPX17168.1"/>
    <property type="molecule type" value="Genomic_DNA"/>
</dbReference>
<evidence type="ECO:0000259" key="5">
    <source>
        <dbReference type="Pfam" id="PF04389"/>
    </source>
</evidence>
<dbReference type="CDD" id="cd03880">
    <property type="entry name" value="M28_QC_like"/>
    <property type="match status" value="1"/>
</dbReference>
<feature type="chain" id="PRO_5021510787" description="Peptide hydrolase" evidence="3">
    <location>
        <begin position="26"/>
        <end position="732"/>
    </location>
</feature>
<dbReference type="FunCoup" id="A0A507BKD2">
    <property type="interactions" value="145"/>
</dbReference>
<feature type="transmembrane region" description="Helical" evidence="4">
    <location>
        <begin position="669"/>
        <end position="692"/>
    </location>
</feature>
<feature type="domain" description="Peptidase M28" evidence="5">
    <location>
        <begin position="124"/>
        <end position="353"/>
    </location>
</feature>
<dbReference type="InParanoid" id="A0A507BKD2"/>
<feature type="domain" description="Ribophorin II C-terminal" evidence="6">
    <location>
        <begin position="624"/>
        <end position="727"/>
    </location>
</feature>
<dbReference type="Pfam" id="PF25147">
    <property type="entry name" value="Ribophorin_II_C"/>
    <property type="match status" value="1"/>
</dbReference>
<evidence type="ECO:0000256" key="3">
    <source>
        <dbReference type="RuleBase" id="RU361240"/>
    </source>
</evidence>
<dbReference type="InterPro" id="IPR007484">
    <property type="entry name" value="Peptidase_M28"/>
</dbReference>
<dbReference type="Gene3D" id="3.40.630.10">
    <property type="entry name" value="Zn peptidases"/>
    <property type="match status" value="1"/>
</dbReference>